<gene>
    <name evidence="1" type="ORF">NQ176_g11152</name>
</gene>
<dbReference type="EMBL" id="JANJQO010003517">
    <property type="protein sequence ID" value="KAJ2958908.1"/>
    <property type="molecule type" value="Genomic_DNA"/>
</dbReference>
<keyword evidence="2" id="KW-1185">Reference proteome</keyword>
<evidence type="ECO:0000313" key="1">
    <source>
        <dbReference type="EMBL" id="KAJ2958908.1"/>
    </source>
</evidence>
<comment type="caution">
    <text evidence="1">The sequence shown here is derived from an EMBL/GenBank/DDBJ whole genome shotgun (WGS) entry which is preliminary data.</text>
</comment>
<proteinExistence type="predicted"/>
<accession>A0ACC1MCW2</accession>
<evidence type="ECO:0000313" key="2">
    <source>
        <dbReference type="Proteomes" id="UP001143910"/>
    </source>
</evidence>
<name>A0ACC1MCW2_9HYPO</name>
<dbReference type="Proteomes" id="UP001143910">
    <property type="component" value="Unassembled WGS sequence"/>
</dbReference>
<protein>
    <submittedName>
        <fullName evidence="1">Uncharacterized protein</fullName>
    </submittedName>
</protein>
<organism evidence="1 2">
    <name type="scientific">Zarea fungicola</name>
    <dbReference type="NCBI Taxonomy" id="93591"/>
    <lineage>
        <taxon>Eukaryota</taxon>
        <taxon>Fungi</taxon>
        <taxon>Dikarya</taxon>
        <taxon>Ascomycota</taxon>
        <taxon>Pezizomycotina</taxon>
        <taxon>Sordariomycetes</taxon>
        <taxon>Hypocreomycetidae</taxon>
        <taxon>Hypocreales</taxon>
        <taxon>Cordycipitaceae</taxon>
        <taxon>Zarea</taxon>
    </lineage>
</organism>
<reference evidence="1" key="1">
    <citation type="submission" date="2022-08" db="EMBL/GenBank/DDBJ databases">
        <title>Genome Sequence of Lecanicillium fungicola.</title>
        <authorList>
            <person name="Buettner E."/>
        </authorList>
    </citation>
    <scope>NUCLEOTIDE SEQUENCE</scope>
    <source>
        <strain evidence="1">Babe33</strain>
    </source>
</reference>
<sequence>MCANPALANMDYRQRLEKIKEIVFLPEELELLRYGNNERIRCAIRVCAAVTEITGRDDEIVPEEMAAWVDVQLKDVAWKTKVTSVWHKYWPSKENAMVVD</sequence>